<keyword evidence="6" id="KW-1185">Reference proteome</keyword>
<accession>A0A3E1R914</accession>
<dbReference type="RefSeq" id="WP_199534763.1">
    <property type="nucleotide sequence ID" value="NZ_QFZK01000011.1"/>
</dbReference>
<evidence type="ECO:0000256" key="1">
    <source>
        <dbReference type="ARBA" id="ARBA00010923"/>
    </source>
</evidence>
<comment type="caution">
    <text evidence="5">The sequence shown here is derived from an EMBL/GenBank/DDBJ whole genome shotgun (WGS) entry which is preliminary data.</text>
</comment>
<dbReference type="InterPro" id="IPR052021">
    <property type="entry name" value="Type-I_RS_S_subunit"/>
</dbReference>
<protein>
    <recommendedName>
        <fullName evidence="4">Type I restriction modification DNA specificity domain-containing protein</fullName>
    </recommendedName>
</protein>
<evidence type="ECO:0000256" key="2">
    <source>
        <dbReference type="ARBA" id="ARBA00022747"/>
    </source>
</evidence>
<dbReference type="PANTHER" id="PTHR30408">
    <property type="entry name" value="TYPE-1 RESTRICTION ENZYME ECOKI SPECIFICITY PROTEIN"/>
    <property type="match status" value="1"/>
</dbReference>
<sequence length="237" mass="26301">IQKESAKPARDYSYPQLAVMLSAKAPGQNSIGTGGQDSIGANRFTDPWESLEVAEIGQPYGGLFGKNKDDFGSGDGRYVTYMGVFGNAISNLNMTGMIGVDKNQNEVKRGDVLFTISSETPNEVGMSSVWLEDTKNVYLNSFCFGFRPIPSLHSEFLAYVFRSSGFREKVCILAQGISRYNISKTKVMKIVITIPNSKEQIKIGRYFRSLDEIISKNATQLQKLKQIKSACLEKMFV</sequence>
<dbReference type="InterPro" id="IPR044946">
    <property type="entry name" value="Restrct_endonuc_typeI_TRD_sf"/>
</dbReference>
<gene>
    <name evidence="5" type="ORF">DIC66_15520</name>
</gene>
<organism evidence="5 6">
    <name type="scientific">Rhodoferax lacus</name>
    <dbReference type="NCBI Taxonomy" id="2184758"/>
    <lineage>
        <taxon>Bacteria</taxon>
        <taxon>Pseudomonadati</taxon>
        <taxon>Pseudomonadota</taxon>
        <taxon>Betaproteobacteria</taxon>
        <taxon>Burkholderiales</taxon>
        <taxon>Comamonadaceae</taxon>
        <taxon>Rhodoferax</taxon>
    </lineage>
</organism>
<dbReference type="GO" id="GO:0003677">
    <property type="term" value="F:DNA binding"/>
    <property type="evidence" value="ECO:0007669"/>
    <property type="project" value="UniProtKB-KW"/>
</dbReference>
<evidence type="ECO:0000259" key="4">
    <source>
        <dbReference type="Pfam" id="PF01420"/>
    </source>
</evidence>
<evidence type="ECO:0000256" key="3">
    <source>
        <dbReference type="ARBA" id="ARBA00023125"/>
    </source>
</evidence>
<feature type="non-terminal residue" evidence="5">
    <location>
        <position position="1"/>
    </location>
</feature>
<dbReference type="AlphaFoldDB" id="A0A3E1R914"/>
<evidence type="ECO:0000313" key="5">
    <source>
        <dbReference type="EMBL" id="RFO95854.1"/>
    </source>
</evidence>
<proteinExistence type="inferred from homology"/>
<keyword evidence="2" id="KW-0680">Restriction system</keyword>
<evidence type="ECO:0000313" key="6">
    <source>
        <dbReference type="Proteomes" id="UP000260665"/>
    </source>
</evidence>
<dbReference type="GO" id="GO:0009307">
    <property type="term" value="P:DNA restriction-modification system"/>
    <property type="evidence" value="ECO:0007669"/>
    <property type="project" value="UniProtKB-KW"/>
</dbReference>
<keyword evidence="3" id="KW-0238">DNA-binding</keyword>
<dbReference type="InterPro" id="IPR000055">
    <property type="entry name" value="Restrct_endonuc_typeI_TRD"/>
</dbReference>
<comment type="similarity">
    <text evidence="1">Belongs to the type-I restriction system S methylase family.</text>
</comment>
<dbReference type="Proteomes" id="UP000260665">
    <property type="component" value="Unassembled WGS sequence"/>
</dbReference>
<dbReference type="Gene3D" id="3.90.220.20">
    <property type="entry name" value="DNA methylase specificity domains"/>
    <property type="match status" value="1"/>
</dbReference>
<dbReference type="PANTHER" id="PTHR30408:SF12">
    <property type="entry name" value="TYPE I RESTRICTION ENZYME MJAVIII SPECIFICITY SUBUNIT"/>
    <property type="match status" value="1"/>
</dbReference>
<reference evidence="5 6" key="1">
    <citation type="submission" date="2018-05" db="EMBL/GenBank/DDBJ databases">
        <title>Rhodoferax soyangensis sp.nov., isolated from an oligotrophic freshwater lake.</title>
        <authorList>
            <person name="Park M."/>
        </authorList>
    </citation>
    <scope>NUCLEOTIDE SEQUENCE [LARGE SCALE GENOMIC DNA]</scope>
    <source>
        <strain evidence="5 6">IMCC26218</strain>
    </source>
</reference>
<name>A0A3E1R914_9BURK</name>
<dbReference type="SUPFAM" id="SSF116734">
    <property type="entry name" value="DNA methylase specificity domain"/>
    <property type="match status" value="1"/>
</dbReference>
<feature type="domain" description="Type I restriction modification DNA specificity" evidence="4">
    <location>
        <begin position="73"/>
        <end position="226"/>
    </location>
</feature>
<dbReference type="Pfam" id="PF01420">
    <property type="entry name" value="Methylase_S"/>
    <property type="match status" value="1"/>
</dbReference>
<dbReference type="EMBL" id="QFZK01000011">
    <property type="protein sequence ID" value="RFO95854.1"/>
    <property type="molecule type" value="Genomic_DNA"/>
</dbReference>